<dbReference type="EMBL" id="CALTRL010000605">
    <property type="protein sequence ID" value="CAH7668763.1"/>
    <property type="molecule type" value="Genomic_DNA"/>
</dbReference>
<comment type="caution">
    <text evidence="3">The sequence shown here is derived from an EMBL/GenBank/DDBJ whole genome shotgun (WGS) entry which is preliminary data.</text>
</comment>
<feature type="compositionally biased region" description="Basic residues" evidence="1">
    <location>
        <begin position="34"/>
        <end position="46"/>
    </location>
</feature>
<accession>A0AAV0AKW9</accession>
<dbReference type="PANTHER" id="PTHR34706">
    <property type="entry name" value="SLR1338 PROTEIN"/>
    <property type="match status" value="1"/>
</dbReference>
<dbReference type="Gene3D" id="3.40.50.410">
    <property type="entry name" value="von Willebrand factor, type A domain"/>
    <property type="match status" value="1"/>
</dbReference>
<evidence type="ECO:0000313" key="4">
    <source>
        <dbReference type="Proteomes" id="UP001153365"/>
    </source>
</evidence>
<dbReference type="PANTHER" id="PTHR34706:SF1">
    <property type="entry name" value="VWFA DOMAIN-CONTAINING PROTEIN"/>
    <property type="match status" value="1"/>
</dbReference>
<gene>
    <name evidence="3" type="ORF">PPACK8108_LOCUS3313</name>
</gene>
<protein>
    <recommendedName>
        <fullName evidence="2">VWFA domain-containing protein</fullName>
    </recommendedName>
</protein>
<reference evidence="3" key="1">
    <citation type="submission" date="2022-06" db="EMBL/GenBank/DDBJ databases">
        <authorList>
            <consortium name="SYNGENTA / RWTH Aachen University"/>
        </authorList>
    </citation>
    <scope>NUCLEOTIDE SEQUENCE</scope>
</reference>
<dbReference type="AlphaFoldDB" id="A0AAV0AKW9"/>
<dbReference type="Proteomes" id="UP001153365">
    <property type="component" value="Unassembled WGS sequence"/>
</dbReference>
<dbReference type="InterPro" id="IPR036465">
    <property type="entry name" value="vWFA_dom_sf"/>
</dbReference>
<sequence>MLEKPGKDSDKPGKSLTNSYSKNSSDENESNSSSRKKSLSKKSSKRGAKDEILKISSTHNENLLATLKRFETMFLIDDSVSMARDRHWEMALEVVKSAIEAALPHVPDGIQLQFLNSSQNLVQAKSVDEVMNLLTSFKPNGASTPTETRLEYILNDYLQKIENEKEEKNIISKPLNIIIVTDGVADDLHNLITTIVKICKRLEAHNFPMSQVGIQFIQIGADRNVTKQLKFLDSKLEDNYGISRDIVDMIEYTGVITEKFNLKCLLGGVNKVSFSFVLFCRIIINVLILWV</sequence>
<evidence type="ECO:0000259" key="2">
    <source>
        <dbReference type="PROSITE" id="PS50234"/>
    </source>
</evidence>
<dbReference type="InterPro" id="IPR002035">
    <property type="entry name" value="VWF_A"/>
</dbReference>
<name>A0AAV0AKW9_PHAPC</name>
<feature type="compositionally biased region" description="Basic and acidic residues" evidence="1">
    <location>
        <begin position="1"/>
        <end position="13"/>
    </location>
</feature>
<feature type="region of interest" description="Disordered" evidence="1">
    <location>
        <begin position="1"/>
        <end position="53"/>
    </location>
</feature>
<proteinExistence type="predicted"/>
<evidence type="ECO:0000256" key="1">
    <source>
        <dbReference type="SAM" id="MobiDB-lite"/>
    </source>
</evidence>
<keyword evidence="4" id="KW-1185">Reference proteome</keyword>
<organism evidence="3 4">
    <name type="scientific">Phakopsora pachyrhizi</name>
    <name type="common">Asian soybean rust disease fungus</name>
    <dbReference type="NCBI Taxonomy" id="170000"/>
    <lineage>
        <taxon>Eukaryota</taxon>
        <taxon>Fungi</taxon>
        <taxon>Dikarya</taxon>
        <taxon>Basidiomycota</taxon>
        <taxon>Pucciniomycotina</taxon>
        <taxon>Pucciniomycetes</taxon>
        <taxon>Pucciniales</taxon>
        <taxon>Phakopsoraceae</taxon>
        <taxon>Phakopsora</taxon>
    </lineage>
</organism>
<feature type="domain" description="VWFA" evidence="2">
    <location>
        <begin position="71"/>
        <end position="269"/>
    </location>
</feature>
<dbReference type="SUPFAM" id="SSF53300">
    <property type="entry name" value="vWA-like"/>
    <property type="match status" value="1"/>
</dbReference>
<evidence type="ECO:0000313" key="3">
    <source>
        <dbReference type="EMBL" id="CAH7668763.1"/>
    </source>
</evidence>
<dbReference type="PROSITE" id="PS50234">
    <property type="entry name" value="VWFA"/>
    <property type="match status" value="1"/>
</dbReference>